<dbReference type="Gene3D" id="3.55.50.30">
    <property type="match status" value="1"/>
</dbReference>
<organism evidence="4 5">
    <name type="scientific">Mucilaginibacter limnophilus</name>
    <dbReference type="NCBI Taxonomy" id="1932778"/>
    <lineage>
        <taxon>Bacteria</taxon>
        <taxon>Pseudomonadati</taxon>
        <taxon>Bacteroidota</taxon>
        <taxon>Sphingobacteriia</taxon>
        <taxon>Sphingobacteriales</taxon>
        <taxon>Sphingobacteriaceae</taxon>
        <taxon>Mucilaginibacter</taxon>
    </lineage>
</organism>
<dbReference type="Pfam" id="PF16344">
    <property type="entry name" value="FecR_C"/>
    <property type="match status" value="1"/>
</dbReference>
<name>A0A3S2V1H3_9SPHI</name>
<dbReference type="PIRSF" id="PIRSF018266">
    <property type="entry name" value="FecR"/>
    <property type="match status" value="1"/>
</dbReference>
<protein>
    <submittedName>
        <fullName evidence="4">FecR family protein</fullName>
    </submittedName>
</protein>
<dbReference type="Pfam" id="PF04773">
    <property type="entry name" value="FecR"/>
    <property type="match status" value="1"/>
</dbReference>
<feature type="transmembrane region" description="Helical" evidence="1">
    <location>
        <begin position="73"/>
        <end position="95"/>
    </location>
</feature>
<sequence length="364" mass="41036">MTKEKFLKIVDRIRDGSASHEDVRLYNAWFNNFTPNSEWDAEAGDAETIRNIMSRNINERIATRRVNHNITPLWIRLAAAASIVLCLIFGSFYILQKQEPDQPHYSNDVAPGHSKATLTLANGQKVLLTKGLYKQLTQGAASIQIDNGIIYSKGITDAAKITYNTLSTAAGEQSPYPLILPDGSKVWLNAKSSITFPIAFSGKQRTVKMRGEAMFEIVHDEKHPFIVQTDEQTIEDIGTIFNVNAYADETATRTTLVEGKVKVNNILLSPGQQSDGHSLKKVNVKRYTAWQNNDFHFENDAIESIMKELARWYNIEVKYEGDITTEKFTAQINRDKNLSSILQILENTKGVHFKVEGRRVTVTK</sequence>
<proteinExistence type="predicted"/>
<reference evidence="4 5" key="1">
    <citation type="submission" date="2019-01" db="EMBL/GenBank/DDBJ databases">
        <authorList>
            <person name="Chen W.-M."/>
        </authorList>
    </citation>
    <scope>NUCLEOTIDE SEQUENCE [LARGE SCALE GENOMIC DNA]</scope>
    <source>
        <strain evidence="4 5">YBJ-36</strain>
    </source>
</reference>
<evidence type="ECO:0000259" key="3">
    <source>
        <dbReference type="Pfam" id="PF16344"/>
    </source>
</evidence>
<dbReference type="AlphaFoldDB" id="A0A3S2V1H3"/>
<dbReference type="InterPro" id="IPR006860">
    <property type="entry name" value="FecR"/>
</dbReference>
<accession>A0A3S2V1H3</accession>
<dbReference type="RefSeq" id="WP_127705138.1">
    <property type="nucleotide sequence ID" value="NZ_SACK01000004.1"/>
</dbReference>
<feature type="domain" description="Protein FecR C-terminal" evidence="3">
    <location>
        <begin position="295"/>
        <end position="362"/>
    </location>
</feature>
<dbReference type="GO" id="GO:0016989">
    <property type="term" value="F:sigma factor antagonist activity"/>
    <property type="evidence" value="ECO:0007669"/>
    <property type="project" value="TreeGrafter"/>
</dbReference>
<gene>
    <name evidence="4" type="ORF">EOD41_11980</name>
</gene>
<dbReference type="PANTHER" id="PTHR30273:SF2">
    <property type="entry name" value="PROTEIN FECR"/>
    <property type="match status" value="1"/>
</dbReference>
<evidence type="ECO:0000313" key="5">
    <source>
        <dbReference type="Proteomes" id="UP000282759"/>
    </source>
</evidence>
<feature type="domain" description="FecR protein" evidence="2">
    <location>
        <begin position="166"/>
        <end position="262"/>
    </location>
</feature>
<dbReference type="InterPro" id="IPR032508">
    <property type="entry name" value="FecR_C"/>
</dbReference>
<evidence type="ECO:0000313" key="4">
    <source>
        <dbReference type="EMBL" id="RVU00707.1"/>
    </source>
</evidence>
<dbReference type="InterPro" id="IPR012373">
    <property type="entry name" value="Ferrdict_sens_TM"/>
</dbReference>
<keyword evidence="5" id="KW-1185">Reference proteome</keyword>
<dbReference type="Gene3D" id="2.60.120.1440">
    <property type="match status" value="1"/>
</dbReference>
<dbReference type="PANTHER" id="PTHR30273">
    <property type="entry name" value="PERIPLASMIC SIGNAL SENSOR AND SIGMA FACTOR ACTIVATOR FECR-RELATED"/>
    <property type="match status" value="1"/>
</dbReference>
<dbReference type="OrthoDB" id="1099963at2"/>
<dbReference type="Proteomes" id="UP000282759">
    <property type="component" value="Unassembled WGS sequence"/>
</dbReference>
<dbReference type="EMBL" id="SACK01000004">
    <property type="protein sequence ID" value="RVU00707.1"/>
    <property type="molecule type" value="Genomic_DNA"/>
</dbReference>
<comment type="caution">
    <text evidence="4">The sequence shown here is derived from an EMBL/GenBank/DDBJ whole genome shotgun (WGS) entry which is preliminary data.</text>
</comment>
<keyword evidence="1" id="KW-0472">Membrane</keyword>
<evidence type="ECO:0000256" key="1">
    <source>
        <dbReference type="SAM" id="Phobius"/>
    </source>
</evidence>
<keyword evidence="1" id="KW-1133">Transmembrane helix</keyword>
<keyword evidence="1" id="KW-0812">Transmembrane</keyword>
<evidence type="ECO:0000259" key="2">
    <source>
        <dbReference type="Pfam" id="PF04773"/>
    </source>
</evidence>